<sequence length="266" mass="29058">MAGKALKSDSALLPSAWASGKTLELLGYGTGKQAEAEAKAFLPATPLPSPPITAEEYSQMATLCEKLGDVQGARAHRTAAAALQEPLPKHVPLQVQLNRAYQQARMVEKRLESAVTKYEQMEQALAAQRYLVLQLRSDLVEAESQHSALVRRLHDDPPGPTSDTIAGSKLSLEDLLDEQRFSAMFHLDLGDCSTVTEEEEDPLSAEEKDQLATRVSQFKTGISDLARHLFSEAKRKVDSLKAERQSPPQRMAAKKRRAGEEGQGAA</sequence>
<gene>
    <name evidence="2" type="ORF">PCOR1329_LOCUS42340</name>
</gene>
<evidence type="ECO:0000256" key="1">
    <source>
        <dbReference type="SAM" id="MobiDB-lite"/>
    </source>
</evidence>
<comment type="caution">
    <text evidence="2">The sequence shown here is derived from an EMBL/GenBank/DDBJ whole genome shotgun (WGS) entry which is preliminary data.</text>
</comment>
<feature type="region of interest" description="Disordered" evidence="1">
    <location>
        <begin position="236"/>
        <end position="266"/>
    </location>
</feature>
<protein>
    <submittedName>
        <fullName evidence="2">Uncharacterized protein</fullName>
    </submittedName>
</protein>
<keyword evidence="3" id="KW-1185">Reference proteome</keyword>
<reference evidence="2" key="1">
    <citation type="submission" date="2023-10" db="EMBL/GenBank/DDBJ databases">
        <authorList>
            <person name="Chen Y."/>
            <person name="Shah S."/>
            <person name="Dougan E. K."/>
            <person name="Thang M."/>
            <person name="Chan C."/>
        </authorList>
    </citation>
    <scope>NUCLEOTIDE SEQUENCE [LARGE SCALE GENOMIC DNA]</scope>
</reference>
<accession>A0ABN9TU34</accession>
<name>A0ABN9TU34_9DINO</name>
<dbReference type="EMBL" id="CAUYUJ010015085">
    <property type="protein sequence ID" value="CAK0849719.1"/>
    <property type="molecule type" value="Genomic_DNA"/>
</dbReference>
<evidence type="ECO:0000313" key="3">
    <source>
        <dbReference type="Proteomes" id="UP001189429"/>
    </source>
</evidence>
<feature type="non-terminal residue" evidence="2">
    <location>
        <position position="266"/>
    </location>
</feature>
<proteinExistence type="predicted"/>
<dbReference type="Proteomes" id="UP001189429">
    <property type="component" value="Unassembled WGS sequence"/>
</dbReference>
<organism evidence="2 3">
    <name type="scientific">Prorocentrum cordatum</name>
    <dbReference type="NCBI Taxonomy" id="2364126"/>
    <lineage>
        <taxon>Eukaryota</taxon>
        <taxon>Sar</taxon>
        <taxon>Alveolata</taxon>
        <taxon>Dinophyceae</taxon>
        <taxon>Prorocentrales</taxon>
        <taxon>Prorocentraceae</taxon>
        <taxon>Prorocentrum</taxon>
    </lineage>
</organism>
<evidence type="ECO:0000313" key="2">
    <source>
        <dbReference type="EMBL" id="CAK0849719.1"/>
    </source>
</evidence>